<keyword evidence="1" id="KW-1133">Transmembrane helix</keyword>
<comment type="caution">
    <text evidence="2">The sequence shown here is derived from an EMBL/GenBank/DDBJ whole genome shotgun (WGS) entry which is preliminary data.</text>
</comment>
<dbReference type="RefSeq" id="WP_308732371.1">
    <property type="nucleotide sequence ID" value="NZ_JAJEQN010000049.1"/>
</dbReference>
<keyword evidence="3" id="KW-1185">Reference proteome</keyword>
<protein>
    <submittedName>
        <fullName evidence="2">Uncharacterized protein</fullName>
    </submittedName>
</protein>
<organism evidence="2 3">
    <name type="scientific">Anthropogastromicrobium aceti</name>
    <dbReference type="NCBI Taxonomy" id="2981768"/>
    <lineage>
        <taxon>Bacteria</taxon>
        <taxon>Bacillati</taxon>
        <taxon>Bacillota</taxon>
        <taxon>Clostridia</taxon>
        <taxon>Lachnospirales</taxon>
        <taxon>Lachnospiraceae</taxon>
        <taxon>Anthropogastromicrobium</taxon>
    </lineage>
</organism>
<proteinExistence type="predicted"/>
<feature type="transmembrane region" description="Helical" evidence="1">
    <location>
        <begin position="52"/>
        <end position="77"/>
    </location>
</feature>
<reference evidence="2 3" key="1">
    <citation type="submission" date="2021-10" db="EMBL/GenBank/DDBJ databases">
        <title>Anaerobic single-cell dispensing facilitates the cultivation of human gut bacteria.</title>
        <authorList>
            <person name="Afrizal A."/>
        </authorList>
    </citation>
    <scope>NUCLEOTIDE SEQUENCE [LARGE SCALE GENOMIC DNA]</scope>
    <source>
        <strain evidence="2 3">CLA-AA-H224</strain>
    </source>
</reference>
<dbReference type="EMBL" id="JAJEQN010000049">
    <property type="protein sequence ID" value="MCC2222775.1"/>
    <property type="molecule type" value="Genomic_DNA"/>
</dbReference>
<dbReference type="AlphaFoldDB" id="A0AAE3JCQ0"/>
<keyword evidence="1" id="KW-0472">Membrane</keyword>
<evidence type="ECO:0000313" key="2">
    <source>
        <dbReference type="EMBL" id="MCC2222775.1"/>
    </source>
</evidence>
<dbReference type="Proteomes" id="UP001198200">
    <property type="component" value="Unassembled WGS sequence"/>
</dbReference>
<evidence type="ECO:0000256" key="1">
    <source>
        <dbReference type="SAM" id="Phobius"/>
    </source>
</evidence>
<feature type="transmembrane region" description="Helical" evidence="1">
    <location>
        <begin position="6"/>
        <end position="31"/>
    </location>
</feature>
<sequence>MTRAEWMFVIVWIINLIVSVLYYLWGALFYVPARQQQDKDEAEYLHDNRRTYLIRVIVMVLCPIVGPLFFLVSHLIYMTIFRQEVDLEDVIFSKERVKTHAKADEERERNLVPLEEALAVSDKKNLRMLMLNVIRGDLQDSLESIALALNSSDSETSHYAASVLRDELNDFRVNVQKIYTDMKEEKEEQTDAETMLIDYMKRILCQKVFTEIEQAKFVQMMVDAAESLYQKNAQLVTPARYEAVCLRLIEQKQFDQADVWCERLAKQYPEELSAYTCRLKLYFIKGDKEHFFAVMDQLKKSDTIIDNETLELIRVFS</sequence>
<name>A0AAE3JCQ0_9FIRM</name>
<keyword evidence="1" id="KW-0812">Transmembrane</keyword>
<evidence type="ECO:0000313" key="3">
    <source>
        <dbReference type="Proteomes" id="UP001198200"/>
    </source>
</evidence>
<gene>
    <name evidence="2" type="ORF">LKD48_14285</name>
</gene>
<accession>A0AAE3JCQ0</accession>